<proteinExistence type="predicted"/>
<gene>
    <name evidence="1" type="ORF">SDC9_168144</name>
</gene>
<dbReference type="EMBL" id="VSSQ01068603">
    <property type="protein sequence ID" value="MPN20765.1"/>
    <property type="molecule type" value="Genomic_DNA"/>
</dbReference>
<reference evidence="1" key="1">
    <citation type="submission" date="2019-08" db="EMBL/GenBank/DDBJ databases">
        <authorList>
            <person name="Kucharzyk K."/>
            <person name="Murdoch R.W."/>
            <person name="Higgins S."/>
            <person name="Loffler F."/>
        </authorList>
    </citation>
    <scope>NUCLEOTIDE SEQUENCE</scope>
</reference>
<protein>
    <submittedName>
        <fullName evidence="1">Uncharacterized protein</fullName>
    </submittedName>
</protein>
<organism evidence="1">
    <name type="scientific">bioreactor metagenome</name>
    <dbReference type="NCBI Taxonomy" id="1076179"/>
    <lineage>
        <taxon>unclassified sequences</taxon>
        <taxon>metagenomes</taxon>
        <taxon>ecological metagenomes</taxon>
    </lineage>
</organism>
<sequence>MIAILIQHHGPLIRDTVKPVAHQFLNMVSGKQFIEHIPYPERNSVGIVGADIVKRFYQVYFFAFCPHIICHLRAYQSAAYDDYLLPRFLLAQKDIRACHCLLRIDSFNSAGHQRLGANGKDDGVRAACLQQFRRCLRIHPYSHPKILQFANIPFIQRPDAALEGMHPCIKETAAQLIRSLQQFYLMSAGCGISRRFHAADASANHHHMLRLNRFRHSIQAFLHSLRIHGAGGRAFVERRGHTVAAGNAGTDFFRSSHLQLLDIIWIC</sequence>
<name>A0A645G2A6_9ZZZZ</name>
<accession>A0A645G2A6</accession>
<dbReference type="AlphaFoldDB" id="A0A645G2A6"/>
<evidence type="ECO:0000313" key="1">
    <source>
        <dbReference type="EMBL" id="MPN20765.1"/>
    </source>
</evidence>
<comment type="caution">
    <text evidence="1">The sequence shown here is derived from an EMBL/GenBank/DDBJ whole genome shotgun (WGS) entry which is preliminary data.</text>
</comment>